<dbReference type="PANTHER" id="PTHR46622:SF1">
    <property type="entry name" value="DNA-DEPENDENT METALLOPROTEASE WSS1"/>
    <property type="match status" value="1"/>
</dbReference>
<dbReference type="AlphaFoldDB" id="U4LG21"/>
<name>U4LG21_PYROM</name>
<dbReference type="EMBL" id="HF935441">
    <property type="protein sequence ID" value="CCX30492.1"/>
    <property type="molecule type" value="Genomic_DNA"/>
</dbReference>
<dbReference type="GO" id="GO:0008237">
    <property type="term" value="F:metallopeptidase activity"/>
    <property type="evidence" value="ECO:0007669"/>
    <property type="project" value="TreeGrafter"/>
</dbReference>
<dbReference type="OrthoDB" id="447842at2759"/>
<dbReference type="OMA" id="VLPEHLC"/>
<dbReference type="InterPro" id="IPR013536">
    <property type="entry name" value="WLM_dom"/>
</dbReference>
<feature type="compositionally biased region" description="Polar residues" evidence="1">
    <location>
        <begin position="341"/>
        <end position="354"/>
    </location>
</feature>
<keyword evidence="4" id="KW-1185">Reference proteome</keyword>
<feature type="domain" description="WLM" evidence="2">
    <location>
        <begin position="10"/>
        <end position="245"/>
    </location>
</feature>
<feature type="region of interest" description="Disordered" evidence="1">
    <location>
        <begin position="314"/>
        <end position="405"/>
    </location>
</feature>
<evidence type="ECO:0000256" key="1">
    <source>
        <dbReference type="SAM" id="MobiDB-lite"/>
    </source>
</evidence>
<accession>U4LG21</accession>
<evidence type="ECO:0000259" key="2">
    <source>
        <dbReference type="PROSITE" id="PS51397"/>
    </source>
</evidence>
<dbReference type="CDD" id="cd07344">
    <property type="entry name" value="M48_yhfN_like"/>
    <property type="match status" value="1"/>
</dbReference>
<dbReference type="PANTHER" id="PTHR46622">
    <property type="entry name" value="DNA-DEPENDENT METALLOPROTEASE WSS1"/>
    <property type="match status" value="1"/>
</dbReference>
<dbReference type="PROSITE" id="PS51397">
    <property type="entry name" value="WLM"/>
    <property type="match status" value="1"/>
</dbReference>
<dbReference type="Gene3D" id="3.30.2010.10">
    <property type="entry name" value="Metalloproteases ('zincins'), catalytic domain"/>
    <property type="match status" value="1"/>
</dbReference>
<dbReference type="GO" id="GO:0006281">
    <property type="term" value="P:DNA repair"/>
    <property type="evidence" value="ECO:0007669"/>
    <property type="project" value="TreeGrafter"/>
</dbReference>
<dbReference type="Proteomes" id="UP000018144">
    <property type="component" value="Unassembled WGS sequence"/>
</dbReference>
<feature type="region of interest" description="Disordered" evidence="1">
    <location>
        <begin position="155"/>
        <end position="234"/>
    </location>
</feature>
<sequence>MPLGIERINARRRSPNALINFITPLEGADKAIAQDYLERIAAIVYPIMKENNLAVMTLDEFPPNKEFWGRNFNAGEVIQLVLKHPSTSQWLPFKFVQGVMIHELAHIKQMNHSSSFWAVRNRYARELDVLHARGYTGEGFWSAGRSLLSEQYTQDRPLAESEMPKQICGGTYRSRNRRRRTQPAEKLSSSEQKKRRIERKMSPYGPARALTTEDSPANDGKSKPRVAQSKRGRELRVAAALKRFEQKKEEETIVDPKIEGEEASSSDEEEKVVNVGGGKFLVPVSAKEGTTCDSEDNQHRELLELLGGEVCGSSRQHVAPAGRDRQEDTNNTVKATPKIGGQSSRSSPSQTTALTLGKKMQKRELPPTVLPSNRTANPHTATHSLKPSRSSPGNNDPPTPIPTSSTISVIDLSETELCPICSFENLENTPTCAACMNVLVPSDSAWKCSNISACHSEYRNSRDVVFCGICGSRRST</sequence>
<reference evidence="3 4" key="1">
    <citation type="journal article" date="2013" name="PLoS Genet.">
        <title>The genome and development-dependent transcriptomes of Pyronema confluens: a window into fungal evolution.</title>
        <authorList>
            <person name="Traeger S."/>
            <person name="Altegoer F."/>
            <person name="Freitag M."/>
            <person name="Gabaldon T."/>
            <person name="Kempken F."/>
            <person name="Kumar A."/>
            <person name="Marcet-Houben M."/>
            <person name="Poggeler S."/>
            <person name="Stajich J.E."/>
            <person name="Nowrousian M."/>
        </authorList>
    </citation>
    <scope>NUCLEOTIDE SEQUENCE [LARGE SCALE GENOMIC DNA]</scope>
    <source>
        <strain evidence="4">CBS 100304</strain>
        <tissue evidence="3">Vegetative mycelium</tissue>
    </source>
</reference>
<dbReference type="eggNOG" id="KOG4842">
    <property type="taxonomic scope" value="Eukaryota"/>
</dbReference>
<feature type="compositionally biased region" description="Polar residues" evidence="1">
    <location>
        <begin position="370"/>
        <end position="394"/>
    </location>
</feature>
<evidence type="ECO:0000313" key="3">
    <source>
        <dbReference type="EMBL" id="CCX30492.1"/>
    </source>
</evidence>
<proteinExistence type="predicted"/>
<dbReference type="STRING" id="1076935.U4LG21"/>
<organism evidence="3 4">
    <name type="scientific">Pyronema omphalodes (strain CBS 100304)</name>
    <name type="common">Pyronema confluens</name>
    <dbReference type="NCBI Taxonomy" id="1076935"/>
    <lineage>
        <taxon>Eukaryota</taxon>
        <taxon>Fungi</taxon>
        <taxon>Dikarya</taxon>
        <taxon>Ascomycota</taxon>
        <taxon>Pezizomycotina</taxon>
        <taxon>Pezizomycetes</taxon>
        <taxon>Pezizales</taxon>
        <taxon>Pyronemataceae</taxon>
        <taxon>Pyronema</taxon>
    </lineage>
</organism>
<gene>
    <name evidence="3" type="ORF">PCON_08691</name>
</gene>
<protein>
    <submittedName>
        <fullName evidence="3">Similar to DNA damage response protein wss1 acc. no. Q9P7B5</fullName>
    </submittedName>
</protein>
<dbReference type="InterPro" id="IPR053000">
    <property type="entry name" value="WSS1-like_metalloprotease"/>
</dbReference>
<dbReference type="Pfam" id="PF08325">
    <property type="entry name" value="WLM"/>
    <property type="match status" value="1"/>
</dbReference>
<dbReference type="GO" id="GO:0005634">
    <property type="term" value="C:nucleus"/>
    <property type="evidence" value="ECO:0007669"/>
    <property type="project" value="TreeGrafter"/>
</dbReference>
<evidence type="ECO:0000313" key="4">
    <source>
        <dbReference type="Proteomes" id="UP000018144"/>
    </source>
</evidence>